<dbReference type="Proteomes" id="UP000054537">
    <property type="component" value="Unassembled WGS sequence"/>
</dbReference>
<keyword evidence="2" id="KW-0472">Membrane</keyword>
<evidence type="ECO:0000256" key="1">
    <source>
        <dbReference type="SAM" id="MobiDB-lite"/>
    </source>
</evidence>
<feature type="transmembrane region" description="Helical" evidence="2">
    <location>
        <begin position="226"/>
        <end position="246"/>
    </location>
</feature>
<feature type="transmembrane region" description="Helical" evidence="2">
    <location>
        <begin position="19"/>
        <end position="40"/>
    </location>
</feature>
<gene>
    <name evidence="3" type="ORF">MB27_25425</name>
</gene>
<comment type="caution">
    <text evidence="3">The sequence shown here is derived from an EMBL/GenBank/DDBJ whole genome shotgun (WGS) entry which is preliminary data.</text>
</comment>
<feature type="transmembrane region" description="Helical" evidence="2">
    <location>
        <begin position="361"/>
        <end position="381"/>
    </location>
</feature>
<dbReference type="EMBL" id="JRTT01000033">
    <property type="protein sequence ID" value="KHD74972.1"/>
    <property type="molecule type" value="Genomic_DNA"/>
</dbReference>
<evidence type="ECO:0000256" key="2">
    <source>
        <dbReference type="SAM" id="Phobius"/>
    </source>
</evidence>
<feature type="transmembrane region" description="Helical" evidence="2">
    <location>
        <begin position="81"/>
        <end position="100"/>
    </location>
</feature>
<proteinExistence type="predicted"/>
<organism evidence="3 4">
    <name type="scientific">Actinoplanes utahensis</name>
    <dbReference type="NCBI Taxonomy" id="1869"/>
    <lineage>
        <taxon>Bacteria</taxon>
        <taxon>Bacillati</taxon>
        <taxon>Actinomycetota</taxon>
        <taxon>Actinomycetes</taxon>
        <taxon>Micromonosporales</taxon>
        <taxon>Micromonosporaceae</taxon>
        <taxon>Actinoplanes</taxon>
    </lineage>
</organism>
<feature type="transmembrane region" description="Helical" evidence="2">
    <location>
        <begin position="463"/>
        <end position="484"/>
    </location>
</feature>
<keyword evidence="4" id="KW-1185">Reference proteome</keyword>
<feature type="transmembrane region" description="Helical" evidence="2">
    <location>
        <begin position="106"/>
        <end position="124"/>
    </location>
</feature>
<accession>A0A0A6X4D7</accession>
<feature type="transmembrane region" description="Helical" evidence="2">
    <location>
        <begin position="286"/>
        <end position="306"/>
    </location>
</feature>
<reference evidence="3 4" key="1">
    <citation type="submission" date="2014-10" db="EMBL/GenBank/DDBJ databases">
        <title>Draft genome sequence of Actinoplanes utahensis NRRL 12052.</title>
        <authorList>
            <person name="Velasco-Bucheli B."/>
            <person name="del Cerro C."/>
            <person name="Hormigo D."/>
            <person name="Garcia J.L."/>
            <person name="Acebal C."/>
            <person name="Arroyo M."/>
            <person name="de la Mata I."/>
        </authorList>
    </citation>
    <scope>NUCLEOTIDE SEQUENCE [LARGE SCALE GENOMIC DNA]</scope>
    <source>
        <strain evidence="3 4">NRRL 12052</strain>
    </source>
</reference>
<feature type="transmembrane region" description="Helical" evidence="2">
    <location>
        <begin position="336"/>
        <end position="354"/>
    </location>
</feature>
<dbReference type="AlphaFoldDB" id="A0A0A6X4D7"/>
<protein>
    <submittedName>
        <fullName evidence="3">Uncharacterized protein</fullName>
    </submittedName>
</protein>
<evidence type="ECO:0000313" key="3">
    <source>
        <dbReference type="EMBL" id="KHD74972.1"/>
    </source>
</evidence>
<feature type="transmembrane region" description="Helical" evidence="2">
    <location>
        <begin position="552"/>
        <end position="572"/>
    </location>
</feature>
<keyword evidence="2" id="KW-0812">Transmembrane</keyword>
<feature type="transmembrane region" description="Helical" evidence="2">
    <location>
        <begin position="253"/>
        <end position="274"/>
    </location>
</feature>
<feature type="region of interest" description="Disordered" evidence="1">
    <location>
        <begin position="691"/>
        <end position="712"/>
    </location>
</feature>
<feature type="transmembrane region" description="Helical" evidence="2">
    <location>
        <begin position="490"/>
        <end position="510"/>
    </location>
</feature>
<feature type="transmembrane region" description="Helical" evidence="2">
    <location>
        <begin position="52"/>
        <end position="69"/>
    </location>
</feature>
<feature type="transmembrane region" description="Helical" evidence="2">
    <location>
        <begin position="579"/>
        <end position="597"/>
    </location>
</feature>
<sequence>MEDLESPPHSPARRTLVSLALRALPWVLVAAFLLATLEWVGTPSRALLRYGVYWVAAVVVPGVLVFRALRGSRGNLPEDAGFGAVTGIAVNLAGWALAVGTGLGDYLWVWPLLVIAVFVAVPGLRRHWRIAEPQPLPLIWSWLIAAIMVLSIVMIAAWEWGPNPLPPVTHTLFGDIHYHWANAAELRRTILPQQPQMAGEPLKYHWFSDAYRASASMISGVGIPVVMLRLWTGPVVLTSVLVIAALARQAGRVWWTGPVAAFVAVALPVASIWPRFGSYPVTIEPWYSPTLTFSIPFVAAVAALLIDVARGERIGRGGWILGGLLLLVATCSKSSSLPVLLGGLMLASAATWWIRRRRPDVLLAATAGTLLVLAVTAPFLAGGGSGAGIQIGATFSFKGEFLAVAGRDTIPGTGGLFPTQLAAVPWSERMILPAVAVCFMISQLSRLLGLFGLLRRDLRADPAAWLLAGMVLAGWAGTLLINHTANGQLYFAYSAIPASAALTAWLLAALAPARRTAVVVLSGLVLGGIVGALIWRFGPGNLPFGDYWRSNLGGPLLILAAVIAVGAVLWRLGRMRWKGLAGAGLAVLVAFGIGLGVNTTVRLMNGTAQSVADGKLPARKGAKQQFWVTSAEMKAAAWLARNAPTEDIVATNVHCEMVRTDDKCINRSFWVSAHTEHAVLLEGWAYQPATQSRHGDDGLPYYRQPSPDPERRRLNDEAFSAPTAAGLAELRDRYGVRWLYAVNRASKIAPELDQLATVRFRATSVTVFELR</sequence>
<name>A0A0A6X4D7_ACTUT</name>
<keyword evidence="2" id="KW-1133">Transmembrane helix</keyword>
<dbReference type="eggNOG" id="ENOG502ZKC6">
    <property type="taxonomic scope" value="Bacteria"/>
</dbReference>
<evidence type="ECO:0000313" key="4">
    <source>
        <dbReference type="Proteomes" id="UP000054537"/>
    </source>
</evidence>
<feature type="transmembrane region" description="Helical" evidence="2">
    <location>
        <begin position="136"/>
        <end position="158"/>
    </location>
</feature>
<feature type="transmembrane region" description="Helical" evidence="2">
    <location>
        <begin position="430"/>
        <end position="451"/>
    </location>
</feature>
<dbReference type="STRING" id="1869.MB27_25425"/>
<feature type="transmembrane region" description="Helical" evidence="2">
    <location>
        <begin position="313"/>
        <end position="330"/>
    </location>
</feature>
<feature type="transmembrane region" description="Helical" evidence="2">
    <location>
        <begin position="517"/>
        <end position="537"/>
    </location>
</feature>